<evidence type="ECO:0000313" key="9">
    <source>
        <dbReference type="Proteomes" id="UP000788993"/>
    </source>
</evidence>
<dbReference type="GO" id="GO:0043015">
    <property type="term" value="F:gamma-tubulin binding"/>
    <property type="evidence" value="ECO:0007669"/>
    <property type="project" value="InterPro"/>
</dbReference>
<dbReference type="GO" id="GO:0051321">
    <property type="term" value="P:meiotic cell cycle"/>
    <property type="evidence" value="ECO:0007669"/>
    <property type="project" value="TreeGrafter"/>
</dbReference>
<dbReference type="AlphaFoldDB" id="A0A1B7SK52"/>
<dbReference type="GO" id="GO:0005874">
    <property type="term" value="C:microtubule"/>
    <property type="evidence" value="ECO:0007669"/>
    <property type="project" value="UniProtKB-KW"/>
</dbReference>
<dbReference type="GO" id="GO:0051225">
    <property type="term" value="P:spindle assembly"/>
    <property type="evidence" value="ECO:0007669"/>
    <property type="project" value="TreeGrafter"/>
</dbReference>
<protein>
    <recommendedName>
        <fullName evidence="5">Spindle pole body component</fullName>
    </recommendedName>
</protein>
<dbReference type="GO" id="GO:0031122">
    <property type="term" value="P:cytoplasmic microtubule organization"/>
    <property type="evidence" value="ECO:0007669"/>
    <property type="project" value="TreeGrafter"/>
</dbReference>
<organism evidence="8 9">
    <name type="scientific">Ogataea polymorpha</name>
    <dbReference type="NCBI Taxonomy" id="460523"/>
    <lineage>
        <taxon>Eukaryota</taxon>
        <taxon>Fungi</taxon>
        <taxon>Dikarya</taxon>
        <taxon>Ascomycota</taxon>
        <taxon>Saccharomycotina</taxon>
        <taxon>Pichiomycetes</taxon>
        <taxon>Pichiales</taxon>
        <taxon>Pichiaceae</taxon>
        <taxon>Ogataea</taxon>
    </lineage>
</organism>
<evidence type="ECO:0000256" key="1">
    <source>
        <dbReference type="ARBA" id="ARBA00010337"/>
    </source>
</evidence>
<sequence length="779" mass="90634">MSFDTLKLSTTERLVGRCLRYPPTFANPGGLPKPKRFPVDQMQSFRDQEAAVFQDLLFVLIGLEGFYIRYANSFSIDDSTLQRLIGPDFSINKHLDLGLKDIAKRISRLGKYYVSLVTFVEQYDDLEHGTVVQALCFEIREVLRVYESILVQIEHEFHHNANYSVTLLEQDLTVNTTLQLTHLYELVMKIVQENEKRKDSSNMNKMRFESMLKSLKDDHYTGTLDGVTSDTTNSKVVKGGLVLSFIQSGIDKHKGDAASYQFMVDLFNKVSVGYVSMFNWWLETGTIEDPYDEFLIHQNLEGSRVSEDYWADKFTIRSEGLLKQFYPPSVQKKVILTGKYLNVLKECGVDVDRLGSIQHIKTLQDNDLFIRLDEAYARANKLIIDLLFNGYHIREFLESLNKYFLLTNNSNFDDFMTDSLSELRKSKEHASINTLSKLYLSSYHKDDVIQDHASAKSRRLIFNLATLSLTKYTLLDELVMILSAKTTNSEKVFASSDLNSLKNLLNSTLEANENNAKTSVLTNTKLDQYAVFSFCLDLEVPFPLNLIITKSQMVEYQFIFRNLCYLKFVEKCLEISWREITHQRFWKWQFRDERLRRWIKKARVVHAKMRTFVNLCLFYLNYDVMHANWKKVETVLESLKTDPSVELETVFSSIKSFLSTILSESMLTKIRLAQIVNQLFAIIVLYHNFVMALRKTLILMDKDLFTENQSKLSPGTTFDPEKNETRMRRLIAGLKSYEEKYYSKMSDMMDALKYYGEIDSPSLLRLYEELALSFKMEIY</sequence>
<dbReference type="Pfam" id="PF04130">
    <property type="entry name" value="GCP_C_terminal"/>
    <property type="match status" value="1"/>
</dbReference>
<dbReference type="Pfam" id="PF17681">
    <property type="entry name" value="GCP_N_terminal"/>
    <property type="match status" value="1"/>
</dbReference>
<dbReference type="InterPro" id="IPR042241">
    <property type="entry name" value="GCP_C_sf"/>
</dbReference>
<dbReference type="GO" id="GO:0000922">
    <property type="term" value="C:spindle pole"/>
    <property type="evidence" value="ECO:0007669"/>
    <property type="project" value="InterPro"/>
</dbReference>
<comment type="similarity">
    <text evidence="1 5">Belongs to the TUBGCP family.</text>
</comment>
<feature type="domain" description="Gamma tubulin complex component protein N-terminal" evidence="7">
    <location>
        <begin position="54"/>
        <end position="389"/>
    </location>
</feature>
<dbReference type="PANTHER" id="PTHR19302:SF13">
    <property type="entry name" value="GAMMA-TUBULIN COMPLEX COMPONENT 2"/>
    <property type="match status" value="1"/>
</dbReference>
<reference evidence="8" key="2">
    <citation type="submission" date="2021-01" db="EMBL/GenBank/DDBJ databases">
        <authorList>
            <person name="Schikora-Tamarit M.A."/>
        </authorList>
    </citation>
    <scope>NUCLEOTIDE SEQUENCE</scope>
    <source>
        <strain evidence="8">NCAIM Y.01608</strain>
    </source>
</reference>
<keyword evidence="3 5" id="KW-0493">Microtubule</keyword>
<dbReference type="GO" id="GO:0051011">
    <property type="term" value="F:microtubule minus-end binding"/>
    <property type="evidence" value="ECO:0007669"/>
    <property type="project" value="TreeGrafter"/>
</dbReference>
<evidence type="ECO:0000256" key="2">
    <source>
        <dbReference type="ARBA" id="ARBA00022490"/>
    </source>
</evidence>
<feature type="domain" description="Gamma tubulin complex component C-terminal" evidence="6">
    <location>
        <begin position="396"/>
        <end position="766"/>
    </location>
</feature>
<dbReference type="InterPro" id="IPR007259">
    <property type="entry name" value="GCP"/>
</dbReference>
<evidence type="ECO:0000256" key="5">
    <source>
        <dbReference type="RuleBase" id="RU363050"/>
    </source>
</evidence>
<evidence type="ECO:0000256" key="4">
    <source>
        <dbReference type="ARBA" id="ARBA00023212"/>
    </source>
</evidence>
<dbReference type="EMBL" id="JAEUBD010001540">
    <property type="protein sequence ID" value="KAH3659346.1"/>
    <property type="molecule type" value="Genomic_DNA"/>
</dbReference>
<accession>A0A1B7SK52</accession>
<dbReference type="Gene3D" id="1.20.120.1900">
    <property type="entry name" value="Gamma-tubulin complex, C-terminal domain"/>
    <property type="match status" value="1"/>
</dbReference>
<proteinExistence type="inferred from homology"/>
<dbReference type="InterPro" id="IPR041470">
    <property type="entry name" value="GCP_N"/>
</dbReference>
<dbReference type="GO" id="GO:0000930">
    <property type="term" value="C:gamma-tubulin complex"/>
    <property type="evidence" value="ECO:0007669"/>
    <property type="project" value="TreeGrafter"/>
</dbReference>
<dbReference type="PANTHER" id="PTHR19302">
    <property type="entry name" value="GAMMA TUBULIN COMPLEX PROTEIN"/>
    <property type="match status" value="1"/>
</dbReference>
<comment type="subcellular location">
    <subcellularLocation>
        <location evidence="5">Cytoplasm</location>
        <location evidence="5">Cytoskeleton</location>
        <location evidence="5">Microtubule organizing center</location>
    </subcellularLocation>
</comment>
<keyword evidence="9" id="KW-1185">Reference proteome</keyword>
<name>A0A1B7SK52_9ASCO</name>
<gene>
    <name evidence="8" type="ORF">OGATHE_006230</name>
</gene>
<dbReference type="InterPro" id="IPR040457">
    <property type="entry name" value="GCP_C"/>
</dbReference>
<evidence type="ECO:0000259" key="7">
    <source>
        <dbReference type="Pfam" id="PF17681"/>
    </source>
</evidence>
<dbReference type="GO" id="GO:0044732">
    <property type="term" value="C:mitotic spindle pole body"/>
    <property type="evidence" value="ECO:0007669"/>
    <property type="project" value="TreeGrafter"/>
</dbReference>
<keyword evidence="2 5" id="KW-0963">Cytoplasm</keyword>
<evidence type="ECO:0000313" key="8">
    <source>
        <dbReference type="EMBL" id="KAH3659346.1"/>
    </source>
</evidence>
<dbReference type="GO" id="GO:0000278">
    <property type="term" value="P:mitotic cell cycle"/>
    <property type="evidence" value="ECO:0007669"/>
    <property type="project" value="TreeGrafter"/>
</dbReference>
<comment type="caution">
    <text evidence="8">The sequence shown here is derived from an EMBL/GenBank/DDBJ whole genome shotgun (WGS) entry which is preliminary data.</text>
</comment>
<dbReference type="RefSeq" id="XP_018211750.1">
    <property type="nucleotide sequence ID" value="XM_018356158.1"/>
</dbReference>
<dbReference type="Proteomes" id="UP000788993">
    <property type="component" value="Unassembled WGS sequence"/>
</dbReference>
<dbReference type="GO" id="GO:0007020">
    <property type="term" value="P:microtubule nucleation"/>
    <property type="evidence" value="ECO:0007669"/>
    <property type="project" value="InterPro"/>
</dbReference>
<reference evidence="8" key="1">
    <citation type="journal article" date="2021" name="Open Biol.">
        <title>Shared evolutionary footprints suggest mitochondrial oxidative damage underlies multiple complex I losses in fungi.</title>
        <authorList>
            <person name="Schikora-Tamarit M.A."/>
            <person name="Marcet-Houben M."/>
            <person name="Nosek J."/>
            <person name="Gabaldon T."/>
        </authorList>
    </citation>
    <scope>NUCLEOTIDE SEQUENCE</scope>
    <source>
        <strain evidence="8">NCAIM Y.01608</strain>
    </source>
</reference>
<evidence type="ECO:0000259" key="6">
    <source>
        <dbReference type="Pfam" id="PF04130"/>
    </source>
</evidence>
<evidence type="ECO:0000256" key="3">
    <source>
        <dbReference type="ARBA" id="ARBA00022701"/>
    </source>
</evidence>
<keyword evidence="4 5" id="KW-0206">Cytoskeleton</keyword>